<evidence type="ECO:0000256" key="1">
    <source>
        <dbReference type="ARBA" id="ARBA00006845"/>
    </source>
</evidence>
<dbReference type="Proteomes" id="UP000598271">
    <property type="component" value="Unassembled WGS sequence"/>
</dbReference>
<dbReference type="RefSeq" id="WP_189567096.1">
    <property type="nucleotide sequence ID" value="NZ_BMXF01000005.1"/>
</dbReference>
<dbReference type="EMBL" id="BMXF01000005">
    <property type="protein sequence ID" value="GHB82975.1"/>
    <property type="molecule type" value="Genomic_DNA"/>
</dbReference>
<comment type="caution">
    <text evidence="3">The sequence shown here is derived from an EMBL/GenBank/DDBJ whole genome shotgun (WGS) entry which is preliminary data.</text>
</comment>
<evidence type="ECO:0000259" key="2">
    <source>
        <dbReference type="Pfam" id="PF01337"/>
    </source>
</evidence>
<feature type="domain" description="Barstar (barnase inhibitor)" evidence="2">
    <location>
        <begin position="23"/>
        <end position="113"/>
    </location>
</feature>
<dbReference type="InterPro" id="IPR035905">
    <property type="entry name" value="Barstar-like_sf"/>
</dbReference>
<evidence type="ECO:0000313" key="3">
    <source>
        <dbReference type="EMBL" id="GHB82975.1"/>
    </source>
</evidence>
<name>A0A8J3D6X5_9BACT</name>
<dbReference type="AlphaFoldDB" id="A0A8J3D6X5"/>
<keyword evidence="4" id="KW-1185">Reference proteome</keyword>
<protein>
    <recommendedName>
        <fullName evidence="2">Barstar (barnase inhibitor) domain-containing protein</fullName>
    </recommendedName>
</protein>
<dbReference type="SUPFAM" id="SSF52038">
    <property type="entry name" value="Barstar-related"/>
    <property type="match status" value="1"/>
</dbReference>
<accession>A0A8J3D6X5</accession>
<comment type="similarity">
    <text evidence="1">Belongs to the barstar family.</text>
</comment>
<reference evidence="3 4" key="1">
    <citation type="journal article" date="2014" name="Int. J. Syst. Evol. Microbiol.">
        <title>Complete genome sequence of Corynebacterium casei LMG S-19264T (=DSM 44701T), isolated from a smear-ripened cheese.</title>
        <authorList>
            <consortium name="US DOE Joint Genome Institute (JGI-PGF)"/>
            <person name="Walter F."/>
            <person name="Albersmeier A."/>
            <person name="Kalinowski J."/>
            <person name="Ruckert C."/>
        </authorList>
    </citation>
    <scope>NUCLEOTIDE SEQUENCE [LARGE SCALE GENOMIC DNA]</scope>
    <source>
        <strain evidence="3 4">KCTC 12866</strain>
    </source>
</reference>
<sequence>MKNTHFLFINTNTDPADFFPGWRIARIDGKDSPSIKAFYNQLAEALDFPDYFGHNLDSLDEMLNDLQWIKEDKIVIFISNSADWLVREKTNERLPVLIDLLEATAEDWKWLDEDDDSDLKKKELRILFEDSPRIRKILEEQEIPFGIVD</sequence>
<proteinExistence type="inferred from homology"/>
<dbReference type="Gene3D" id="3.30.370.10">
    <property type="entry name" value="Barstar-like"/>
    <property type="match status" value="1"/>
</dbReference>
<gene>
    <name evidence="3" type="ORF">GCM10007390_42350</name>
</gene>
<evidence type="ECO:0000313" key="4">
    <source>
        <dbReference type="Proteomes" id="UP000598271"/>
    </source>
</evidence>
<dbReference type="Pfam" id="PF01337">
    <property type="entry name" value="Barstar"/>
    <property type="match status" value="1"/>
</dbReference>
<organism evidence="3 4">
    <name type="scientific">Persicitalea jodogahamensis</name>
    <dbReference type="NCBI Taxonomy" id="402147"/>
    <lineage>
        <taxon>Bacteria</taxon>
        <taxon>Pseudomonadati</taxon>
        <taxon>Bacteroidota</taxon>
        <taxon>Cytophagia</taxon>
        <taxon>Cytophagales</taxon>
        <taxon>Spirosomataceae</taxon>
        <taxon>Persicitalea</taxon>
    </lineage>
</organism>
<dbReference type="InterPro" id="IPR000468">
    <property type="entry name" value="Barstar"/>
</dbReference>